<dbReference type="Proteomes" id="UP001497497">
    <property type="component" value="Unassembled WGS sequence"/>
</dbReference>
<comment type="caution">
    <text evidence="1">The sequence shown here is derived from an EMBL/GenBank/DDBJ whole genome shotgun (WGS) entry which is preliminary data.</text>
</comment>
<name>A0AAV2II91_LYMST</name>
<reference evidence="1 2" key="1">
    <citation type="submission" date="2024-04" db="EMBL/GenBank/DDBJ databases">
        <authorList>
            <consortium name="Genoscope - CEA"/>
            <person name="William W."/>
        </authorList>
    </citation>
    <scope>NUCLEOTIDE SEQUENCE [LARGE SCALE GENOMIC DNA]</scope>
</reference>
<sequence length="293" mass="33946">SAAFEESSIVFTHPIIPILLDLFHFDKAVKVTHNDLHIVIDKNKYEVYISGPKEYVDKIHHILTAEDEKITSSDEYLEFFRDKNVKKQVRAKNTKIDLSLCKMPAISIEDEVNKRMMSIDDYLSTAIVRKVCGKFFQESYEKSIEYRTFVESLHSQYPTFKIFVKDRFIILYGFTENEPFQDLLISDIRSVWGHKVMWSQEMQGAYSFNEGSYWDSLSKRSRTPSDTKKTLMPSDTKKTLIPSATEKAFGKESGSLKDVLQANGVENTTVLPLTALEREFCIRFLKDKLMTLE</sequence>
<keyword evidence="2" id="KW-1185">Reference proteome</keyword>
<dbReference type="EMBL" id="CAXITT010000827">
    <property type="protein sequence ID" value="CAL1546545.1"/>
    <property type="molecule type" value="Genomic_DNA"/>
</dbReference>
<proteinExistence type="predicted"/>
<feature type="non-terminal residue" evidence="1">
    <location>
        <position position="1"/>
    </location>
</feature>
<dbReference type="AlphaFoldDB" id="A0AAV2II91"/>
<organism evidence="1 2">
    <name type="scientific">Lymnaea stagnalis</name>
    <name type="common">Great pond snail</name>
    <name type="synonym">Helix stagnalis</name>
    <dbReference type="NCBI Taxonomy" id="6523"/>
    <lineage>
        <taxon>Eukaryota</taxon>
        <taxon>Metazoa</taxon>
        <taxon>Spiralia</taxon>
        <taxon>Lophotrochozoa</taxon>
        <taxon>Mollusca</taxon>
        <taxon>Gastropoda</taxon>
        <taxon>Heterobranchia</taxon>
        <taxon>Euthyneura</taxon>
        <taxon>Panpulmonata</taxon>
        <taxon>Hygrophila</taxon>
        <taxon>Lymnaeoidea</taxon>
        <taxon>Lymnaeidae</taxon>
        <taxon>Lymnaea</taxon>
    </lineage>
</organism>
<gene>
    <name evidence="1" type="ORF">GSLYS_00019922001</name>
</gene>
<evidence type="ECO:0000313" key="2">
    <source>
        <dbReference type="Proteomes" id="UP001497497"/>
    </source>
</evidence>
<accession>A0AAV2II91</accession>
<evidence type="ECO:0000313" key="1">
    <source>
        <dbReference type="EMBL" id="CAL1546545.1"/>
    </source>
</evidence>
<feature type="non-terminal residue" evidence="1">
    <location>
        <position position="293"/>
    </location>
</feature>
<protein>
    <submittedName>
        <fullName evidence="1">Uncharacterized protein</fullName>
    </submittedName>
</protein>